<proteinExistence type="predicted"/>
<dbReference type="EMBL" id="QASO01000119">
    <property type="protein sequence ID" value="PTU77339.1"/>
    <property type="molecule type" value="Genomic_DNA"/>
</dbReference>
<reference evidence="2 3" key="1">
    <citation type="submission" date="2018-04" db="EMBL/GenBank/DDBJ databases">
        <title>Pseudomonas sp. nov., isolated from mangrove soil.</title>
        <authorList>
            <person name="Chen C."/>
        </authorList>
    </citation>
    <scope>NUCLEOTIDE SEQUENCE [LARGE SCALE GENOMIC DNA]</scope>
    <source>
        <strain evidence="2 3">JCM 14246</strain>
    </source>
</reference>
<dbReference type="RefSeq" id="WP_108234678.1">
    <property type="nucleotide sequence ID" value="NZ_QASO01000119.1"/>
</dbReference>
<comment type="caution">
    <text evidence="2">The sequence shown here is derived from an EMBL/GenBank/DDBJ whole genome shotgun (WGS) entry which is preliminary data.</text>
</comment>
<dbReference type="AlphaFoldDB" id="A0A2T5PHZ4"/>
<sequence length="346" mass="38415">MTDISRKTLTIVKRGRKYFECTLGRAKAQLVISDLTAHLEAGAVVEIPVRDLSERSKYGANLRFEAVSEEAAQQVLALVEAEKWLGFAERDVQSGSYKSNAVIQARTRCPAFPQLTDRLAAVVAKAQKNANEYESQAAERQRVYQEEKMAREEKQASRRANRILVPLAVRPAKGIPTRLAGRILVIEDFGKSFRIDESAPSCSGSHLLGYEGEMGCYAYYRLATDDEIAKLEAEEEKDHAHRRVAMDHQAAVKHIADEIQRSGELPEGVHQPEGSRFLDTQDIYGHGSWFVIGEAWIWYIQNNGSDGDDWSRNNVSTGGAGAIGWRLPYSEAVADEIMALASSVNS</sequence>
<feature type="coiled-coil region" evidence="1">
    <location>
        <begin position="116"/>
        <end position="155"/>
    </location>
</feature>
<protein>
    <submittedName>
        <fullName evidence="2">Uncharacterized protein</fullName>
    </submittedName>
</protein>
<evidence type="ECO:0000313" key="3">
    <source>
        <dbReference type="Proteomes" id="UP000244052"/>
    </source>
</evidence>
<keyword evidence="1" id="KW-0175">Coiled coil</keyword>
<accession>A0A2T5PHZ4</accession>
<name>A0A2T5PHZ4_ECTOL</name>
<keyword evidence="3" id="KW-1185">Reference proteome</keyword>
<gene>
    <name evidence="2" type="ORF">DBO86_20375</name>
</gene>
<evidence type="ECO:0000313" key="2">
    <source>
        <dbReference type="EMBL" id="PTU77339.1"/>
    </source>
</evidence>
<organism evidence="2 3">
    <name type="scientific">Ectopseudomonas oleovorans</name>
    <name type="common">Pseudomonas oleovorans</name>
    <dbReference type="NCBI Taxonomy" id="301"/>
    <lineage>
        <taxon>Bacteria</taxon>
        <taxon>Pseudomonadati</taxon>
        <taxon>Pseudomonadota</taxon>
        <taxon>Gammaproteobacteria</taxon>
        <taxon>Pseudomonadales</taxon>
        <taxon>Pseudomonadaceae</taxon>
        <taxon>Ectopseudomonas</taxon>
    </lineage>
</organism>
<evidence type="ECO:0000256" key="1">
    <source>
        <dbReference type="SAM" id="Coils"/>
    </source>
</evidence>
<dbReference type="Proteomes" id="UP000244052">
    <property type="component" value="Unassembled WGS sequence"/>
</dbReference>